<feature type="binding site" description="axial binding residue" evidence="7">
    <location>
        <position position="487"/>
    </location>
    <ligand>
        <name>heme</name>
        <dbReference type="ChEBI" id="CHEBI:30413"/>
    </ligand>
    <ligandPart>
        <name>Fe</name>
        <dbReference type="ChEBI" id="CHEBI:18248"/>
    </ligandPart>
</feature>
<name>A0A0A2J1M7_PENEN</name>
<dbReference type="SUPFAM" id="SSF48264">
    <property type="entry name" value="Cytochrome P450"/>
    <property type="match status" value="1"/>
</dbReference>
<keyword evidence="4" id="KW-0560">Oxidoreductase</keyword>
<dbReference type="PRINTS" id="PR00465">
    <property type="entry name" value="EP450IV"/>
</dbReference>
<comment type="similarity">
    <text evidence="2">Belongs to the cytochrome P450 family.</text>
</comment>
<dbReference type="PANTHER" id="PTHR46206:SF6">
    <property type="entry name" value="CYTOCHROME P450 MONOOXYGENASE AN1598-RELATED"/>
    <property type="match status" value="1"/>
</dbReference>
<dbReference type="GO" id="GO:0016705">
    <property type="term" value="F:oxidoreductase activity, acting on paired donors, with incorporation or reduction of molecular oxygen"/>
    <property type="evidence" value="ECO:0007669"/>
    <property type="project" value="InterPro"/>
</dbReference>
<dbReference type="Gene3D" id="1.10.630.10">
    <property type="entry name" value="Cytochrome P450"/>
    <property type="match status" value="1"/>
</dbReference>
<gene>
    <name evidence="8" type="ORF">PEX2_001880</name>
</gene>
<keyword evidence="3 7" id="KW-0479">Metal-binding</keyword>
<dbReference type="EMBL" id="JQFZ01000152">
    <property type="protein sequence ID" value="KGO57214.1"/>
    <property type="molecule type" value="Genomic_DNA"/>
</dbReference>
<dbReference type="GO" id="GO:0043386">
    <property type="term" value="P:mycotoxin biosynthetic process"/>
    <property type="evidence" value="ECO:0007669"/>
    <property type="project" value="UniProtKB-ARBA"/>
</dbReference>
<evidence type="ECO:0000313" key="8">
    <source>
        <dbReference type="EMBL" id="KGO57214.1"/>
    </source>
</evidence>
<keyword evidence="7" id="KW-0349">Heme</keyword>
<proteinExistence type="inferred from homology"/>
<dbReference type="RefSeq" id="XP_016598902.1">
    <property type="nucleotide sequence ID" value="XM_016737466.1"/>
</dbReference>
<dbReference type="PANTHER" id="PTHR46206">
    <property type="entry name" value="CYTOCHROME P450"/>
    <property type="match status" value="1"/>
</dbReference>
<dbReference type="PhylomeDB" id="A0A0A2J1M7"/>
<dbReference type="GO" id="GO:0020037">
    <property type="term" value="F:heme binding"/>
    <property type="evidence" value="ECO:0007669"/>
    <property type="project" value="InterPro"/>
</dbReference>
<organism evidence="8 9">
    <name type="scientific">Penicillium expansum</name>
    <name type="common">Blue mold rot fungus</name>
    <dbReference type="NCBI Taxonomy" id="27334"/>
    <lineage>
        <taxon>Eukaryota</taxon>
        <taxon>Fungi</taxon>
        <taxon>Dikarya</taxon>
        <taxon>Ascomycota</taxon>
        <taxon>Pezizomycotina</taxon>
        <taxon>Eurotiomycetes</taxon>
        <taxon>Eurotiomycetidae</taxon>
        <taxon>Eurotiales</taxon>
        <taxon>Aspergillaceae</taxon>
        <taxon>Penicillium</taxon>
    </lineage>
</organism>
<keyword evidence="9" id="KW-1185">Reference proteome</keyword>
<reference evidence="8 9" key="1">
    <citation type="journal article" date="2015" name="Mol. Plant Microbe Interact.">
        <title>Genome, transcriptome, and functional analyses of Penicillium expansum provide new insights into secondary metabolism and pathogenicity.</title>
        <authorList>
            <person name="Ballester A.R."/>
            <person name="Marcet-Houben M."/>
            <person name="Levin E."/>
            <person name="Sela N."/>
            <person name="Selma-Lazaro C."/>
            <person name="Carmona L."/>
            <person name="Wisniewski M."/>
            <person name="Droby S."/>
            <person name="Gonzalez-Candelas L."/>
            <person name="Gabaldon T."/>
        </authorList>
    </citation>
    <scope>NUCLEOTIDE SEQUENCE [LARGE SCALE GENOMIC DNA]</scope>
    <source>
        <strain evidence="8 9">MD-8</strain>
    </source>
</reference>
<evidence type="ECO:0000256" key="4">
    <source>
        <dbReference type="ARBA" id="ARBA00023002"/>
    </source>
</evidence>
<dbReference type="STRING" id="27334.A0A0A2J1M7"/>
<dbReference type="HOGENOM" id="CLU_022195_0_2_1"/>
<dbReference type="VEuPathDB" id="FungiDB:PEXP_074010"/>
<dbReference type="GO" id="GO:0004497">
    <property type="term" value="F:monooxygenase activity"/>
    <property type="evidence" value="ECO:0007669"/>
    <property type="project" value="UniProtKB-KW"/>
</dbReference>
<dbReference type="InterPro" id="IPR002403">
    <property type="entry name" value="Cyt_P450_E_grp-IV"/>
</dbReference>
<dbReference type="GO" id="GO:0005506">
    <property type="term" value="F:iron ion binding"/>
    <property type="evidence" value="ECO:0007669"/>
    <property type="project" value="InterPro"/>
</dbReference>
<protein>
    <submittedName>
        <fullName evidence="8">Cytochrome P450</fullName>
    </submittedName>
</protein>
<accession>A0A0A2J1M7</accession>
<evidence type="ECO:0000256" key="7">
    <source>
        <dbReference type="PIRSR" id="PIRSR602403-1"/>
    </source>
</evidence>
<comment type="cofactor">
    <cofactor evidence="1 7">
        <name>heme</name>
        <dbReference type="ChEBI" id="CHEBI:30413"/>
    </cofactor>
</comment>
<evidence type="ECO:0000256" key="3">
    <source>
        <dbReference type="ARBA" id="ARBA00022723"/>
    </source>
</evidence>
<dbReference type="Pfam" id="PF00067">
    <property type="entry name" value="p450"/>
    <property type="match status" value="1"/>
</dbReference>
<keyword evidence="5 7" id="KW-0408">Iron</keyword>
<dbReference type="Proteomes" id="UP000030143">
    <property type="component" value="Unassembled WGS sequence"/>
</dbReference>
<dbReference type="InterPro" id="IPR001128">
    <property type="entry name" value="Cyt_P450"/>
</dbReference>
<dbReference type="OrthoDB" id="1844152at2759"/>
<comment type="caution">
    <text evidence="8">The sequence shown here is derived from an EMBL/GenBank/DDBJ whole genome shotgun (WGS) entry which is preliminary data.</text>
</comment>
<evidence type="ECO:0000256" key="5">
    <source>
        <dbReference type="ARBA" id="ARBA00023004"/>
    </source>
</evidence>
<sequence length="544" mass="62229">MRVPLLDQLAMAQEQFGVMRGAMASLRLSRTDLALLTLRRIWHDEVVLTIRSLLETYENVAEQFGVLRGAMSSLRLTRWQLFMLTLRQLFHNMPSFVKYSLFAVYPNTPFIIAYSGFEYVVYPSSSFDEVKRVSVRKASMLEFFTHVFFHGWRFLGSDTSTLLKTIGVDLTRAVPVRVQARQEDTQLAFERAIGPCPEWKSVSLYWTIQELVAATNASGLVGPELGNDPRWVRAVQHFPMVTALAVYISNAVPRLVRPIVTTFIFLPAWGYYIYLKMLLKPMAKADWEEYENANEKQKKEILRATPDKKFPITAWLMSRYRPEELSLSQITHDLIVATFESTPSTAGTMFFILAELVSRPELVNELRDEVDEVLSNGLLPQTTLTELRKMDSVMRESSRVNPFSLLVLFRRLLTNVKLSIGPELPAGSLLCVDAHHIHNDEDLWEDPDTFDPMRFLKLRERDGVDSRHQFTSLGKDSPGWGDGTQACPGRVFAGNTIKIILTHLLDKYEIQLPPGAEKPKRHSMPNGSMAPDLFARIMIRERRR</sequence>
<dbReference type="InterPro" id="IPR036396">
    <property type="entry name" value="Cyt_P450_sf"/>
</dbReference>
<dbReference type="AlphaFoldDB" id="A0A0A2J1M7"/>
<keyword evidence="6" id="KW-0503">Monooxygenase</keyword>
<evidence type="ECO:0000256" key="6">
    <source>
        <dbReference type="ARBA" id="ARBA00023033"/>
    </source>
</evidence>
<dbReference type="CDD" id="cd11041">
    <property type="entry name" value="CYP503A1-like"/>
    <property type="match status" value="1"/>
</dbReference>
<evidence type="ECO:0000256" key="1">
    <source>
        <dbReference type="ARBA" id="ARBA00001971"/>
    </source>
</evidence>
<dbReference type="GeneID" id="27672885"/>
<evidence type="ECO:0000313" key="9">
    <source>
        <dbReference type="Proteomes" id="UP000030143"/>
    </source>
</evidence>
<evidence type="ECO:0000256" key="2">
    <source>
        <dbReference type="ARBA" id="ARBA00010617"/>
    </source>
</evidence>